<feature type="domain" description="Cadherin" evidence="12">
    <location>
        <begin position="1654"/>
        <end position="1761"/>
    </location>
</feature>
<feature type="signal peptide" evidence="11">
    <location>
        <begin position="1"/>
        <end position="23"/>
    </location>
</feature>
<dbReference type="EMBL" id="JACTAM010000010">
    <property type="protein sequence ID" value="KAI2659880.1"/>
    <property type="molecule type" value="Genomic_DNA"/>
</dbReference>
<dbReference type="SMART" id="SM00112">
    <property type="entry name" value="CA"/>
    <property type="match status" value="18"/>
</dbReference>
<dbReference type="PANTHER" id="PTHR24028">
    <property type="entry name" value="CADHERIN-87A"/>
    <property type="match status" value="1"/>
</dbReference>
<reference evidence="13 14" key="1">
    <citation type="submission" date="2022-01" db="EMBL/GenBank/DDBJ databases">
        <title>A high-quality chromosome-level genome assembly of rohu carp, Labeo rohita.</title>
        <authorList>
            <person name="Arick M.A. II"/>
            <person name="Hsu C.-Y."/>
            <person name="Magbanua Z."/>
            <person name="Pechanova O."/>
            <person name="Grover C."/>
            <person name="Miller E."/>
            <person name="Thrash A."/>
            <person name="Ezzel L."/>
            <person name="Alam S."/>
            <person name="Benzie J."/>
            <person name="Hamilton M."/>
            <person name="Karsi A."/>
            <person name="Lawrence M.L."/>
            <person name="Peterson D.G."/>
        </authorList>
    </citation>
    <scope>NUCLEOTIDE SEQUENCE [LARGE SCALE GENOMIC DNA]</scope>
    <source>
        <strain evidence="14">BAU-BD-2019</strain>
        <tissue evidence="13">Blood</tissue>
    </source>
</reference>
<evidence type="ECO:0000256" key="5">
    <source>
        <dbReference type="ARBA" id="ARBA00022889"/>
    </source>
</evidence>
<evidence type="ECO:0000256" key="9">
    <source>
        <dbReference type="PROSITE-ProRule" id="PRU00043"/>
    </source>
</evidence>
<dbReference type="Proteomes" id="UP000830375">
    <property type="component" value="Unassembled WGS sequence"/>
</dbReference>
<feature type="domain" description="Cadherin" evidence="12">
    <location>
        <begin position="1332"/>
        <end position="1431"/>
    </location>
</feature>
<dbReference type="CDD" id="cd11304">
    <property type="entry name" value="Cadherin_repeat"/>
    <property type="match status" value="18"/>
</dbReference>
<dbReference type="SUPFAM" id="SSF49313">
    <property type="entry name" value="Cadherin-like"/>
    <property type="match status" value="18"/>
</dbReference>
<dbReference type="PROSITE" id="PS50268">
    <property type="entry name" value="CADHERIN_2"/>
    <property type="match status" value="18"/>
</dbReference>
<evidence type="ECO:0000256" key="7">
    <source>
        <dbReference type="ARBA" id="ARBA00023136"/>
    </source>
</evidence>
<keyword evidence="2 10" id="KW-0812">Transmembrane</keyword>
<keyword evidence="7 10" id="KW-0472">Membrane</keyword>
<feature type="domain" description="Cadherin" evidence="12">
    <location>
        <begin position="891"/>
        <end position="998"/>
    </location>
</feature>
<dbReference type="PRINTS" id="PR00205">
    <property type="entry name" value="CADHERIN"/>
</dbReference>
<evidence type="ECO:0000256" key="10">
    <source>
        <dbReference type="SAM" id="Phobius"/>
    </source>
</evidence>
<feature type="domain" description="Cadherin" evidence="12">
    <location>
        <begin position="1868"/>
        <end position="1972"/>
    </location>
</feature>
<evidence type="ECO:0000256" key="8">
    <source>
        <dbReference type="ARBA" id="ARBA00023180"/>
    </source>
</evidence>
<evidence type="ECO:0000256" key="1">
    <source>
        <dbReference type="ARBA" id="ARBA00004167"/>
    </source>
</evidence>
<feature type="domain" description="Cadherin" evidence="12">
    <location>
        <begin position="1547"/>
        <end position="1653"/>
    </location>
</feature>
<evidence type="ECO:0000256" key="2">
    <source>
        <dbReference type="ARBA" id="ARBA00022692"/>
    </source>
</evidence>
<feature type="transmembrane region" description="Helical" evidence="10">
    <location>
        <begin position="2209"/>
        <end position="2232"/>
    </location>
</feature>
<dbReference type="PANTHER" id="PTHR24028:SF32">
    <property type="entry name" value="CADHERIN-RELATED NEURONAL RECEPTOR VARIABLE 10-RELATED"/>
    <property type="match status" value="1"/>
</dbReference>
<dbReference type="Pfam" id="PF00028">
    <property type="entry name" value="Cadherin"/>
    <property type="match status" value="15"/>
</dbReference>
<evidence type="ECO:0000256" key="4">
    <source>
        <dbReference type="ARBA" id="ARBA00022837"/>
    </source>
</evidence>
<evidence type="ECO:0000313" key="13">
    <source>
        <dbReference type="EMBL" id="KAI2659880.1"/>
    </source>
</evidence>
<feature type="domain" description="Cadherin" evidence="12">
    <location>
        <begin position="1973"/>
        <end position="2082"/>
    </location>
</feature>
<evidence type="ECO:0000256" key="11">
    <source>
        <dbReference type="SAM" id="SignalP"/>
    </source>
</evidence>
<feature type="chain" id="PRO_5045162868" evidence="11">
    <location>
        <begin position="24"/>
        <end position="2368"/>
    </location>
</feature>
<feature type="domain" description="Cadherin" evidence="12">
    <location>
        <begin position="1762"/>
        <end position="1867"/>
    </location>
</feature>
<feature type="domain" description="Cadherin" evidence="12">
    <location>
        <begin position="128"/>
        <end position="235"/>
    </location>
</feature>
<dbReference type="InterPro" id="IPR020894">
    <property type="entry name" value="Cadherin_CS"/>
</dbReference>
<organism evidence="13 14">
    <name type="scientific">Labeo rohita</name>
    <name type="common">Indian major carp</name>
    <name type="synonym">Cyprinus rohita</name>
    <dbReference type="NCBI Taxonomy" id="84645"/>
    <lineage>
        <taxon>Eukaryota</taxon>
        <taxon>Metazoa</taxon>
        <taxon>Chordata</taxon>
        <taxon>Craniata</taxon>
        <taxon>Vertebrata</taxon>
        <taxon>Euteleostomi</taxon>
        <taxon>Actinopterygii</taxon>
        <taxon>Neopterygii</taxon>
        <taxon>Teleostei</taxon>
        <taxon>Ostariophysi</taxon>
        <taxon>Cypriniformes</taxon>
        <taxon>Cyprinidae</taxon>
        <taxon>Labeoninae</taxon>
        <taxon>Labeonini</taxon>
        <taxon>Labeo</taxon>
    </lineage>
</organism>
<keyword evidence="6 10" id="KW-1133">Transmembrane helix</keyword>
<accession>A0ABQ8MB84</accession>
<keyword evidence="8" id="KW-0325">Glycoprotein</keyword>
<feature type="domain" description="Cadherin" evidence="12">
    <location>
        <begin position="28"/>
        <end position="127"/>
    </location>
</feature>
<comment type="subcellular location">
    <subcellularLocation>
        <location evidence="1">Membrane</location>
        <topology evidence="1">Single-pass membrane protein</topology>
    </subcellularLocation>
</comment>
<feature type="domain" description="Cadherin" evidence="12">
    <location>
        <begin position="999"/>
        <end position="1104"/>
    </location>
</feature>
<dbReference type="InterPro" id="IPR050174">
    <property type="entry name" value="Protocadherin/Cadherin-CA"/>
</dbReference>
<keyword evidence="5" id="KW-0130">Cell adhesion</keyword>
<dbReference type="Pfam" id="PF08266">
    <property type="entry name" value="Cadherin_2"/>
    <property type="match status" value="3"/>
</dbReference>
<evidence type="ECO:0000256" key="6">
    <source>
        <dbReference type="ARBA" id="ARBA00022989"/>
    </source>
</evidence>
<feature type="domain" description="Cadherin" evidence="12">
    <location>
        <begin position="571"/>
        <end position="668"/>
    </location>
</feature>
<evidence type="ECO:0000256" key="3">
    <source>
        <dbReference type="ARBA" id="ARBA00022737"/>
    </source>
</evidence>
<feature type="domain" description="Cadherin" evidence="12">
    <location>
        <begin position="1210"/>
        <end position="1319"/>
    </location>
</feature>
<gene>
    <name evidence="13" type="ORF">H4Q32_022442</name>
</gene>
<dbReference type="Pfam" id="PF16492">
    <property type="entry name" value="Cadherin_C_2"/>
    <property type="match status" value="3"/>
</dbReference>
<feature type="domain" description="Cadherin" evidence="12">
    <location>
        <begin position="1105"/>
        <end position="1209"/>
    </location>
</feature>
<dbReference type="InterPro" id="IPR032455">
    <property type="entry name" value="Cadherin_C"/>
</dbReference>
<keyword evidence="4 9" id="KW-0106">Calcium</keyword>
<dbReference type="InterPro" id="IPR002126">
    <property type="entry name" value="Cadherin-like_dom"/>
</dbReference>
<evidence type="ECO:0000259" key="12">
    <source>
        <dbReference type="PROSITE" id="PS50268"/>
    </source>
</evidence>
<dbReference type="Gene3D" id="2.60.40.60">
    <property type="entry name" value="Cadherins"/>
    <property type="match status" value="18"/>
</dbReference>
<dbReference type="InterPro" id="IPR015919">
    <property type="entry name" value="Cadherin-like_sf"/>
</dbReference>
<keyword evidence="14" id="KW-1185">Reference proteome</keyword>
<keyword evidence="11" id="KW-0732">Signal</keyword>
<dbReference type="InterPro" id="IPR013164">
    <property type="entry name" value="Cadherin_N"/>
</dbReference>
<evidence type="ECO:0000313" key="14">
    <source>
        <dbReference type="Proteomes" id="UP000830375"/>
    </source>
</evidence>
<dbReference type="PROSITE" id="PS00232">
    <property type="entry name" value="CADHERIN_1"/>
    <property type="match status" value="8"/>
</dbReference>
<feature type="transmembrane region" description="Helical" evidence="10">
    <location>
        <begin position="683"/>
        <end position="706"/>
    </location>
</feature>
<proteinExistence type="predicted"/>
<feature type="domain" description="Cadherin" evidence="12">
    <location>
        <begin position="2097"/>
        <end position="2194"/>
    </location>
</feature>
<feature type="domain" description="Cadherin" evidence="12">
    <location>
        <begin position="447"/>
        <end position="556"/>
    </location>
</feature>
<feature type="transmembrane region" description="Helical" evidence="10">
    <location>
        <begin position="1446"/>
        <end position="1469"/>
    </location>
</feature>
<feature type="domain" description="Cadherin" evidence="12">
    <location>
        <begin position="342"/>
        <end position="446"/>
    </location>
</feature>
<name>A0ABQ8MB84_LABRO</name>
<protein>
    <submittedName>
        <fullName evidence="13">Protocadherin alpha-2</fullName>
    </submittedName>
</protein>
<keyword evidence="3" id="KW-0677">Repeat</keyword>
<feature type="domain" description="Cadherin" evidence="12">
    <location>
        <begin position="236"/>
        <end position="341"/>
    </location>
</feature>
<feature type="domain" description="Cadherin" evidence="12">
    <location>
        <begin position="784"/>
        <end position="890"/>
    </location>
</feature>
<comment type="caution">
    <text evidence="13">The sequence shown here is derived from an EMBL/GenBank/DDBJ whole genome shotgun (WGS) entry which is preliminary data.</text>
</comment>
<sequence>MDVTESYGFWIVLFLSLWESSLGQIVYSVSEEVNKGTVIGNIAKDLKITAQELESRMFQIMPGSNAKYFDVNVKTGSLLVKDRIDREELCGSNQKCALNLEALAQNPHRLYQIEIIIVDVNDNAPFFPDSRYVVSVTENANEGDRFPLPTAKDSDTGSNSLKDYKLSSNEYFSVDVHSGQQSISAELVLQKALDKEKQAVIHLILTAIDGGKPPKSGTLSIVVDVLDVNDNKPIFSKPLYKVKVKENTAFGTKLITVSATDLDEGINSEIEYSFHGNAYESNLFSINPNSGEIDVQGQIDYEEHSAIELRVQARDKGSPPKSTHCKVLIEVIDENDNAPEIVTTPLIESVKEDTKLGTAVALIKVSDKDGAKNGAVHCAVKGSFPFKLEKSYNNHYSLVVDGPLDRETVSLYNITITAADEGTPPLSSSTVITVHISDVNDNAPHFPALVINAFLSENGQAGGLVTKVSADDSDTGENAELSYSLLDSSSSSVPITTLININSLSGEIFSLQSFNHEETRRFQFQVMATDSGVPALSSNVTVNVFILDENDNSPIILPPYSEPGSVNSENIPYSAEAGYFVAKIRAVDADSGYNALLSYHLTEPKGTNLFRIGSSTGEIRTKRRMSDNDLKTHPLLIAVSDNGEPSLSATMSMDVVVVESLDDIKTSFREVPVKEESFSNLNLYLLIAIVSVSAIFLLSLVGLIAAKCYRTNGSFSRYSAPVISTHPDGSWSFSKSTQQYDVCFSSDTIKSDVVVFPSPFPPADAELISINGEDTFTRTQTLPTTGKIVYSVPEEVNKGTVVGNIAKDLNMNVHELESRMFEIVSGSNKKYFDVNLKTGVLFVNDRIDREELCLSNQKCSLNIEALAKNPHHLYRVEVKILDINDNAPQFPVKVFTINITETASPGERFPLPVAEDSDVGSNSLKEYKLSPNEHFSLDTQTEDQSVSAELVLNKALDREKQAMIKLVLAGVDGGKPPKSGTVNIIINVMDVNDNNPVFSQPLYKVKLKENVAAGTKVISVFATDLDEGINREIMYSFIGHGKKKDLFDIIPETGDIVVKGEIDYEENPAIELRVQARDKGSTPRSTHCKVLIEVVDENDNAPEIIVTPLLESVKEDTKSGTAVALVTVSDKDGGKNGIVHSTLKGSFPFKLETSYNNHYSLVVDGPLDRESVSLYNITITAADEGTPSLSSSTVITVHISDVNDNAPHFPATVINAFLSENSPAGGLVTKLSADDSDTGENAELSYSLLDSSSSSVPITTLININSLSGEIYSLQSFNHEETKRFQFQVMATDSGVPPLSSNATVNVFILDENDNSPVILPPYSEPGSVNSENIPYSAEVGYFVAKIRAVDADSGYNALLSYHLTEPKGTNLFRIGSSTGEIRTKRRMSDNDLKTHPLLISVSDSGEPSLSATMSMDVVVVESLDDIKTSFREVPVKEESFSDLNLYLLIAIVSVSVIFLLSLVGLIAAKCYRTDGSFSRYSAPVISTHPDGSWSFSKSTQQYDVCFSSDTIKSDVVVFPSPFPPADAELISINGEDTFTRTQTLPSTGKIVYSVSEEVNKGTVIGNIAKDLKITAQELESRMFQIMPGSNAKYFDVNVKTGSLFVKDRIDREELCGSNQKCALNLEALAQNPHRLYRLEIIIVDVNDNAPFFPESSHVVNVTENANEGDRFPLPIAEDSDIGSNSLKDYKLSSNEHFSLDVNSGQQSIYAELVLQKALDREKQAIIHLILTAIDGGKPPKSGTLSIVVDVMDVNDNKPIFSKPLYKVKVKENTPVGTKIISVSASDLDEGISSVIQYSFLGHGNTLNRFTINSNSGEIVVQGQIDYEEHPAIELRVQARDKGVPPKSTHCKVLIEVVDENDNAPDILMTPLLENVKEDTKPGTAVAIVTVSDKDGGKNGIVHCKLKGSFPFKLETSYNNHYSLVVDGPLDRESVSLYNITITAADEGTPSLSSSTVITVHISDVNDNAPHFPALVINAFLSENGQAGGLVTKVSADDSDTGENAELSYSLLDSSSSSVPITTLININSLSGEIFSLQSFNHEETKRLQFQVMATDSGVPPLSSNATVNVFILDENDNSPVILPPYSEPGSVNSENIPYSAEAGYFVAKIRAVDADSGYNALLSYHLTEPKGTNLFRIGSSTGEIRTKRRMSDNDLKTHPLLISVSDNGEPSLSATMSMDVVVVESLDDIKTSFREVPVKEESFSDLNLYLLIAIVSVSVFFLLSLVGLIAAKCYRTDGSFSRYSAPVISTHPDGSWSFSKSTQQYDVCFSSDTIKSDVVVFPSPFPPADAELISINEEDTFTRTQTLPSIGKSFETSHTDHLSARITVQTAAERSLEQMSLLATTKQRCEIQSETLEFGEEHNDMAI</sequence>